<sequence length="214" mass="24143">MPFFKYPCGGWLVKRQVITVLGSVALASCLVSPLMAFKSAEYYATHNEECKRVLKKCDDLAVSALQQGKDLSKEQKSMCGNAEWGQRLYSERLRTQRAKVANQKRQNARENATQILAKCYTKMANGLESGVDYLKKDKTCKSYVERSITQNPLGLYGSGIPHFPLTTQITWATGDKIKLIRCYRLFAQNLAKNQSYEPLGKLHSECQAEINALF</sequence>
<dbReference type="RefSeq" id="WP_034375866.1">
    <property type="nucleotide sequence ID" value="NZ_AP023042.1"/>
</dbReference>
<protein>
    <submittedName>
        <fullName evidence="3">Uncharacterized protein</fullName>
    </submittedName>
</protein>
<evidence type="ECO:0000313" key="4">
    <source>
        <dbReference type="Proteomes" id="UP000317935"/>
    </source>
</evidence>
<evidence type="ECO:0000313" key="2">
    <source>
        <dbReference type="EMBL" id="BCD45414.1"/>
    </source>
</evidence>
<dbReference type="EMBL" id="AP023036">
    <property type="protein sequence ID" value="BCD45414.1"/>
    <property type="molecule type" value="Genomic_DNA"/>
</dbReference>
<gene>
    <name evidence="1" type="ORF">NHP190020_01990</name>
    <name evidence="2" type="ORF">NHP190020_04530</name>
    <name evidence="3" type="ORF">SNTW_11060</name>
</gene>
<keyword evidence="5" id="KW-1185">Reference proteome</keyword>
<dbReference type="Proteomes" id="UP000317935">
    <property type="component" value="Chromosome"/>
</dbReference>
<organism evidence="3 4">
    <name type="scientific">Helicobacter suis</name>
    <dbReference type="NCBI Taxonomy" id="104628"/>
    <lineage>
        <taxon>Bacteria</taxon>
        <taxon>Pseudomonadati</taxon>
        <taxon>Campylobacterota</taxon>
        <taxon>Epsilonproteobacteria</taxon>
        <taxon>Campylobacterales</taxon>
        <taxon>Helicobacteraceae</taxon>
        <taxon>Helicobacter</taxon>
    </lineage>
</organism>
<evidence type="ECO:0000313" key="3">
    <source>
        <dbReference type="EMBL" id="BCD70461.1"/>
    </source>
</evidence>
<accession>A0A6J4CYL4</accession>
<dbReference type="EMBL" id="AP019774">
    <property type="protein sequence ID" value="BCD70461.1"/>
    <property type="molecule type" value="Genomic_DNA"/>
</dbReference>
<dbReference type="AlphaFoldDB" id="A0A6J4CYL4"/>
<name>A0A6J4CYL4_9HELI</name>
<dbReference type="Proteomes" id="UP000509742">
    <property type="component" value="Chromosome"/>
</dbReference>
<dbReference type="EMBL" id="AP023036">
    <property type="protein sequence ID" value="BCD45160.1"/>
    <property type="molecule type" value="Genomic_DNA"/>
</dbReference>
<proteinExistence type="predicted"/>
<dbReference type="PROSITE" id="PS51257">
    <property type="entry name" value="PROKAR_LIPOPROTEIN"/>
    <property type="match status" value="1"/>
</dbReference>
<evidence type="ECO:0000313" key="5">
    <source>
        <dbReference type="Proteomes" id="UP000509742"/>
    </source>
</evidence>
<reference evidence="1 5" key="2">
    <citation type="submission" date="2020-04" db="EMBL/GenBank/DDBJ databases">
        <title>Genomic analysis of gastric non-Helicobacter pylori Helicobacters isolated in Japan.</title>
        <authorList>
            <person name="Suzuki M."/>
            <person name="Rimbara E."/>
        </authorList>
    </citation>
    <scope>NUCLEOTIDE SEQUENCE [LARGE SCALE GENOMIC DNA]</scope>
    <source>
        <strain evidence="1 5">NHP19-0020</strain>
    </source>
</reference>
<evidence type="ECO:0000313" key="1">
    <source>
        <dbReference type="EMBL" id="BCD45160.1"/>
    </source>
</evidence>
<reference evidence="3 4" key="1">
    <citation type="submission" date="2019-06" db="EMBL/GenBank/DDBJ databases">
        <title>Complete genome sequence of Helicobacter suis SNTW101c.</title>
        <authorList>
            <person name="Rimbara E."/>
            <person name="Suzuki M."/>
            <person name="Matsui H."/>
            <person name="Nakamura M."/>
            <person name="Mori S."/>
            <person name="Shibayama K."/>
        </authorList>
    </citation>
    <scope>NUCLEOTIDE SEQUENCE [LARGE SCALE GENOMIC DNA]</scope>
    <source>
        <strain evidence="3 4">SNTW101c</strain>
    </source>
</reference>